<reference evidence="3" key="1">
    <citation type="journal article" date="2023" name="Mol. Phylogenet. Evol.">
        <title>Genome-scale phylogeny and comparative genomics of the fungal order Sordariales.</title>
        <authorList>
            <person name="Hensen N."/>
            <person name="Bonometti L."/>
            <person name="Westerberg I."/>
            <person name="Brannstrom I.O."/>
            <person name="Guillou S."/>
            <person name="Cros-Aarteil S."/>
            <person name="Calhoun S."/>
            <person name="Haridas S."/>
            <person name="Kuo A."/>
            <person name="Mondo S."/>
            <person name="Pangilinan J."/>
            <person name="Riley R."/>
            <person name="LaButti K."/>
            <person name="Andreopoulos B."/>
            <person name="Lipzen A."/>
            <person name="Chen C."/>
            <person name="Yan M."/>
            <person name="Daum C."/>
            <person name="Ng V."/>
            <person name="Clum A."/>
            <person name="Steindorff A."/>
            <person name="Ohm R.A."/>
            <person name="Martin F."/>
            <person name="Silar P."/>
            <person name="Natvig D.O."/>
            <person name="Lalanne C."/>
            <person name="Gautier V."/>
            <person name="Ament-Velasquez S.L."/>
            <person name="Kruys A."/>
            <person name="Hutchinson M.I."/>
            <person name="Powell A.J."/>
            <person name="Barry K."/>
            <person name="Miller A.N."/>
            <person name="Grigoriev I.V."/>
            <person name="Debuchy R."/>
            <person name="Gladieux P."/>
            <person name="Hiltunen Thoren M."/>
            <person name="Johannesson H."/>
        </authorList>
    </citation>
    <scope>NUCLEOTIDE SEQUENCE</scope>
    <source>
        <strain evidence="3">PSN243</strain>
    </source>
</reference>
<feature type="compositionally biased region" description="Low complexity" evidence="1">
    <location>
        <begin position="211"/>
        <end position="232"/>
    </location>
</feature>
<feature type="region of interest" description="Disordered" evidence="1">
    <location>
        <begin position="191"/>
        <end position="239"/>
    </location>
</feature>
<gene>
    <name evidence="3" type="ORF">QBC34DRAFT_156166</name>
</gene>
<dbReference type="EMBL" id="MU865917">
    <property type="protein sequence ID" value="KAK4454277.1"/>
    <property type="molecule type" value="Genomic_DNA"/>
</dbReference>
<evidence type="ECO:0000313" key="4">
    <source>
        <dbReference type="Proteomes" id="UP001321760"/>
    </source>
</evidence>
<keyword evidence="2" id="KW-0472">Membrane</keyword>
<feature type="transmembrane region" description="Helical" evidence="2">
    <location>
        <begin position="12"/>
        <end position="35"/>
    </location>
</feature>
<name>A0AAV9H181_9PEZI</name>
<sequence>MAEGGWQGNITVILIVIAVVICFAWIPVVAIISLFHNGRARIRKFFEKLGWMRPAPDEEKRIARQQKAPWVQKPPPAYPNPSARALERTASTRTHHSVASWDPTRKWETASSILNDPPAAAKPSLGRSGSGRSNFSRPMPSRASSVHSVASSVRSTASNHQSSGQSRGRRLSAPAAPDLPPLIFQINDAYYDTTPLPDRPPSIGPSNVKLSASRSQSRASRSHSPASAVSGSQGRRGTSFDIARQQPGEASDNLHLKLELPPSVTTPALGRASLGAPFERPAWLDEAHPPHAM</sequence>
<keyword evidence="4" id="KW-1185">Reference proteome</keyword>
<proteinExistence type="predicted"/>
<evidence type="ECO:0000256" key="1">
    <source>
        <dbReference type="SAM" id="MobiDB-lite"/>
    </source>
</evidence>
<accession>A0AAV9H181</accession>
<keyword evidence="2" id="KW-0812">Transmembrane</keyword>
<comment type="caution">
    <text evidence="3">The sequence shown here is derived from an EMBL/GenBank/DDBJ whole genome shotgun (WGS) entry which is preliminary data.</text>
</comment>
<dbReference type="Proteomes" id="UP001321760">
    <property type="component" value="Unassembled WGS sequence"/>
</dbReference>
<reference evidence="3" key="2">
    <citation type="submission" date="2023-05" db="EMBL/GenBank/DDBJ databases">
        <authorList>
            <consortium name="Lawrence Berkeley National Laboratory"/>
            <person name="Steindorff A."/>
            <person name="Hensen N."/>
            <person name="Bonometti L."/>
            <person name="Westerberg I."/>
            <person name="Brannstrom I.O."/>
            <person name="Guillou S."/>
            <person name="Cros-Aarteil S."/>
            <person name="Calhoun S."/>
            <person name="Haridas S."/>
            <person name="Kuo A."/>
            <person name="Mondo S."/>
            <person name="Pangilinan J."/>
            <person name="Riley R."/>
            <person name="Labutti K."/>
            <person name="Andreopoulos B."/>
            <person name="Lipzen A."/>
            <person name="Chen C."/>
            <person name="Yanf M."/>
            <person name="Daum C."/>
            <person name="Ng V."/>
            <person name="Clum A."/>
            <person name="Ohm R."/>
            <person name="Martin F."/>
            <person name="Silar P."/>
            <person name="Natvig D."/>
            <person name="Lalanne C."/>
            <person name="Gautier V."/>
            <person name="Ament-Velasquez S.L."/>
            <person name="Kruys A."/>
            <person name="Hutchinson M.I."/>
            <person name="Powell A.J."/>
            <person name="Barry K."/>
            <person name="Miller A.N."/>
            <person name="Grigoriev I.V."/>
            <person name="Debuchy R."/>
            <person name="Gladieux P."/>
            <person name="Thoren M.H."/>
            <person name="Johannesson H."/>
        </authorList>
    </citation>
    <scope>NUCLEOTIDE SEQUENCE</scope>
    <source>
        <strain evidence="3">PSN243</strain>
    </source>
</reference>
<evidence type="ECO:0000313" key="3">
    <source>
        <dbReference type="EMBL" id="KAK4454277.1"/>
    </source>
</evidence>
<organism evidence="3 4">
    <name type="scientific">Podospora aff. communis PSN243</name>
    <dbReference type="NCBI Taxonomy" id="3040156"/>
    <lineage>
        <taxon>Eukaryota</taxon>
        <taxon>Fungi</taxon>
        <taxon>Dikarya</taxon>
        <taxon>Ascomycota</taxon>
        <taxon>Pezizomycotina</taxon>
        <taxon>Sordariomycetes</taxon>
        <taxon>Sordariomycetidae</taxon>
        <taxon>Sordariales</taxon>
        <taxon>Podosporaceae</taxon>
        <taxon>Podospora</taxon>
    </lineage>
</organism>
<feature type="region of interest" description="Disordered" evidence="1">
    <location>
        <begin position="114"/>
        <end position="179"/>
    </location>
</feature>
<feature type="compositionally biased region" description="Low complexity" evidence="1">
    <location>
        <begin position="124"/>
        <end position="176"/>
    </location>
</feature>
<dbReference type="AlphaFoldDB" id="A0AAV9H181"/>
<feature type="region of interest" description="Disordered" evidence="1">
    <location>
        <begin position="58"/>
        <end position="102"/>
    </location>
</feature>
<keyword evidence="2" id="KW-1133">Transmembrane helix</keyword>
<evidence type="ECO:0000256" key="2">
    <source>
        <dbReference type="SAM" id="Phobius"/>
    </source>
</evidence>
<protein>
    <submittedName>
        <fullName evidence="3">Uncharacterized protein</fullName>
    </submittedName>
</protein>